<dbReference type="Proteomes" id="UP000594014">
    <property type="component" value="Chromosome"/>
</dbReference>
<sequence>MKKKLQVFISSTYTDMIEERQAAVEEILAKGHIPAGMELFTAGDESQLNVIKKWIDESDVYLLILGGRYGSIEPSTNKSYIQLEYEYAIKTKKPYFSIVIKDYALDEKVKKIDKSVLELDNPQKYKEFASKVKSKVCCFFEDTKDIKIAISNKLSEYEHQENITGWISGREVKSNEKYADEILKLILENKKDKEKIINLENKLAESNKKATNEKTVKTVREKFDKRVERVLGLIRAEQQDPSYDDTISWSEHDESFEMYAPDGEFSYYFVYKDTKKTDIEYVLIISIDGQSSSNVEGLLADIRLMIESHKDIGGTMTYKYVIASLQINDSLEAKCFEYFNSALAKAKVENDGLFSFEIWNDGKLSLIEEELGLKVKL</sequence>
<evidence type="ECO:0000313" key="1">
    <source>
        <dbReference type="EMBL" id="QOX62601.1"/>
    </source>
</evidence>
<evidence type="ECO:0000313" key="2">
    <source>
        <dbReference type="Proteomes" id="UP000594014"/>
    </source>
</evidence>
<name>A0ACD1A8B5_9FIRM</name>
<protein>
    <submittedName>
        <fullName evidence="1">DUF4062 domain-containing protein</fullName>
    </submittedName>
</protein>
<dbReference type="EMBL" id="CP042469">
    <property type="protein sequence ID" value="QOX62601.1"/>
    <property type="molecule type" value="Genomic_DNA"/>
</dbReference>
<proteinExistence type="predicted"/>
<reference evidence="1" key="1">
    <citation type="submission" date="2019-08" db="EMBL/GenBank/DDBJ databases">
        <title>Genome sequence of Clostridiales bacterium MT110.</title>
        <authorList>
            <person name="Cao J."/>
        </authorList>
    </citation>
    <scope>NUCLEOTIDE SEQUENCE</scope>
    <source>
        <strain evidence="1">MT110</strain>
    </source>
</reference>
<accession>A0ACD1A8B5</accession>
<gene>
    <name evidence="1" type="ORF">FRZ06_04190</name>
</gene>
<keyword evidence="2" id="KW-1185">Reference proteome</keyword>
<organism evidence="1 2">
    <name type="scientific">Anoxybacterium hadale</name>
    <dbReference type="NCBI Taxonomy" id="3408580"/>
    <lineage>
        <taxon>Bacteria</taxon>
        <taxon>Bacillati</taxon>
        <taxon>Bacillota</taxon>
        <taxon>Clostridia</taxon>
        <taxon>Peptostreptococcales</taxon>
        <taxon>Anaerovoracaceae</taxon>
        <taxon>Anoxybacterium</taxon>
    </lineage>
</organism>